<keyword evidence="3" id="KW-0808">Transferase</keyword>
<dbReference type="PANTHER" id="PTHR30309">
    <property type="entry name" value="INNER MEMBRANE PROTEIN YGIH"/>
    <property type="match status" value="1"/>
</dbReference>
<keyword evidence="4 10" id="KW-0812">Transmembrane</keyword>
<reference evidence="11" key="1">
    <citation type="journal article" date="2014" name="Front. Microbiol.">
        <title>High frequency of phylogenetically diverse reductive dehalogenase-homologous genes in deep subseafloor sedimentary metagenomes.</title>
        <authorList>
            <person name="Kawai M."/>
            <person name="Futagami T."/>
            <person name="Toyoda A."/>
            <person name="Takaki Y."/>
            <person name="Nishi S."/>
            <person name="Hori S."/>
            <person name="Arai W."/>
            <person name="Tsubouchi T."/>
            <person name="Morono Y."/>
            <person name="Uchiyama I."/>
            <person name="Ito T."/>
            <person name="Fujiyama A."/>
            <person name="Inagaki F."/>
            <person name="Takami H."/>
        </authorList>
    </citation>
    <scope>NUCLEOTIDE SEQUENCE</scope>
    <source>
        <strain evidence="11">Expedition CK06-06</strain>
    </source>
</reference>
<dbReference type="PANTHER" id="PTHR30309:SF0">
    <property type="entry name" value="GLYCEROL-3-PHOSPHATE ACYLTRANSFERASE-RELATED"/>
    <property type="match status" value="1"/>
</dbReference>
<dbReference type="GO" id="GO:0005886">
    <property type="term" value="C:plasma membrane"/>
    <property type="evidence" value="ECO:0007669"/>
    <property type="project" value="InterPro"/>
</dbReference>
<keyword evidence="2" id="KW-0444">Lipid biosynthesis</keyword>
<evidence type="ECO:0000256" key="6">
    <source>
        <dbReference type="ARBA" id="ARBA00023098"/>
    </source>
</evidence>
<keyword evidence="7 10" id="KW-0472">Membrane</keyword>
<feature type="transmembrane region" description="Helical" evidence="10">
    <location>
        <begin position="71"/>
        <end position="93"/>
    </location>
</feature>
<dbReference type="EMBL" id="BARS01039707">
    <property type="protein sequence ID" value="GAG22005.1"/>
    <property type="molecule type" value="Genomic_DNA"/>
</dbReference>
<feature type="transmembrane region" description="Helical" evidence="10">
    <location>
        <begin position="6"/>
        <end position="26"/>
    </location>
</feature>
<dbReference type="GO" id="GO:0043772">
    <property type="term" value="F:acyl-phosphate glycerol-3-phosphate acyltransferase activity"/>
    <property type="evidence" value="ECO:0007669"/>
    <property type="project" value="InterPro"/>
</dbReference>
<evidence type="ECO:0000256" key="5">
    <source>
        <dbReference type="ARBA" id="ARBA00022989"/>
    </source>
</evidence>
<feature type="transmembrane region" description="Helical" evidence="10">
    <location>
        <begin position="113"/>
        <end position="135"/>
    </location>
</feature>
<dbReference type="InterPro" id="IPR003811">
    <property type="entry name" value="G3P_acylTferase_PlsY"/>
</dbReference>
<proteinExistence type="inferred from homology"/>
<evidence type="ECO:0000313" key="11">
    <source>
        <dbReference type="EMBL" id="GAG22005.1"/>
    </source>
</evidence>
<feature type="transmembrane region" description="Helical" evidence="10">
    <location>
        <begin position="166"/>
        <end position="182"/>
    </location>
</feature>
<evidence type="ECO:0000256" key="10">
    <source>
        <dbReference type="SAM" id="Phobius"/>
    </source>
</evidence>
<feature type="transmembrane region" description="Helical" evidence="10">
    <location>
        <begin position="142"/>
        <end position="160"/>
    </location>
</feature>
<evidence type="ECO:0000256" key="1">
    <source>
        <dbReference type="ARBA" id="ARBA00022475"/>
    </source>
</evidence>
<evidence type="ECO:0000256" key="7">
    <source>
        <dbReference type="ARBA" id="ARBA00023136"/>
    </source>
</evidence>
<organism evidence="11">
    <name type="scientific">marine sediment metagenome</name>
    <dbReference type="NCBI Taxonomy" id="412755"/>
    <lineage>
        <taxon>unclassified sequences</taxon>
        <taxon>metagenomes</taxon>
        <taxon>ecological metagenomes</taxon>
    </lineage>
</organism>
<evidence type="ECO:0000256" key="4">
    <source>
        <dbReference type="ARBA" id="ARBA00022692"/>
    </source>
</evidence>
<keyword evidence="5 10" id="KW-1133">Transmembrane helix</keyword>
<dbReference type="GO" id="GO:0008654">
    <property type="term" value="P:phospholipid biosynthetic process"/>
    <property type="evidence" value="ECO:0007669"/>
    <property type="project" value="UniProtKB-KW"/>
</dbReference>
<evidence type="ECO:0000256" key="8">
    <source>
        <dbReference type="ARBA" id="ARBA00023209"/>
    </source>
</evidence>
<gene>
    <name evidence="11" type="ORF">S01H1_60613</name>
</gene>
<keyword evidence="9" id="KW-1208">Phospholipid metabolism</keyword>
<sequence>MRGDMVWVIILLGYVLGSIPTAYIVGRLFAGVDIRRMGDGNVGARNAYHELGPKAGVGVFFLDATKGALPVLIAQSAALPQVAVLIAGAAVVIGHNWPVFLGFRGGRGESTTIGVLMALVTQPMLILAGPVLAILFLKKNTIITSCVLFIPLPLVCWWLGIPGMLVAYSVALPCLVGVTHYLRTRQVSGASAAGAA</sequence>
<evidence type="ECO:0000256" key="3">
    <source>
        <dbReference type="ARBA" id="ARBA00022679"/>
    </source>
</evidence>
<dbReference type="AlphaFoldDB" id="X0VUT1"/>
<dbReference type="SMART" id="SM01207">
    <property type="entry name" value="G3P_acyltransf"/>
    <property type="match status" value="1"/>
</dbReference>
<name>X0VUT1_9ZZZZ</name>
<dbReference type="HAMAP" id="MF_01043">
    <property type="entry name" value="PlsY"/>
    <property type="match status" value="1"/>
</dbReference>
<dbReference type="Pfam" id="PF02660">
    <property type="entry name" value="G3P_acyltransf"/>
    <property type="match status" value="1"/>
</dbReference>
<keyword evidence="1" id="KW-1003">Cell membrane</keyword>
<keyword evidence="6" id="KW-0443">Lipid metabolism</keyword>
<evidence type="ECO:0000256" key="2">
    <source>
        <dbReference type="ARBA" id="ARBA00022516"/>
    </source>
</evidence>
<accession>X0VUT1</accession>
<comment type="caution">
    <text evidence="11">The sequence shown here is derived from an EMBL/GenBank/DDBJ whole genome shotgun (WGS) entry which is preliminary data.</text>
</comment>
<evidence type="ECO:0000256" key="9">
    <source>
        <dbReference type="ARBA" id="ARBA00023264"/>
    </source>
</evidence>
<keyword evidence="8" id="KW-0594">Phospholipid biosynthesis</keyword>
<protein>
    <submittedName>
        <fullName evidence="11">Uncharacterized protein</fullName>
    </submittedName>
</protein>